<name>A0A813XZ79_9BILA</name>
<dbReference type="AlphaFoldDB" id="A0A813XZ79"/>
<sequence>MTHVTLVLVCGPPASLKTTLINIVQCIINKFVEQNSTLRKLCVNKIKLCIENKFMQIDSNWYFINFDKILFNIETEVINESWKQYRLLIANIIEIYIKNNLNLPPPSNELKFLIDYSSFKYAKIIYDRIYQIFYCTKNIPSNNIIIVLEDNFYYHSMRYRYYQIAQCFNTSFMSIHLQCNIHTTLERNKKRNGNVTEQSIHNIQSKYELPDIIWEKNSMIIDTTYGFHLNTIIQFFQLITNVRLKPEKMINFLFEQQQQRDESTKINQTNVIHQTDQIIRKYISTYLKEKLNTISNVQMKKVYAENVNKCRMMFLEKLRQNQIFFSNDESVNSSIFVDNVRCQFICFMNENLDCCTDNNNDR</sequence>
<evidence type="ECO:0008006" key="6">
    <source>
        <dbReference type="Google" id="ProtNLM"/>
    </source>
</evidence>
<protein>
    <recommendedName>
        <fullName evidence="6">L-seryl-tRNA(Sec) kinase</fullName>
    </recommendedName>
</protein>
<dbReference type="EMBL" id="CAJOBC010001222">
    <property type="protein sequence ID" value="CAF3664674.1"/>
    <property type="molecule type" value="Genomic_DNA"/>
</dbReference>
<organism evidence="3 5">
    <name type="scientific">Didymodactylos carnosus</name>
    <dbReference type="NCBI Taxonomy" id="1234261"/>
    <lineage>
        <taxon>Eukaryota</taxon>
        <taxon>Metazoa</taxon>
        <taxon>Spiralia</taxon>
        <taxon>Gnathifera</taxon>
        <taxon>Rotifera</taxon>
        <taxon>Eurotatoria</taxon>
        <taxon>Bdelloidea</taxon>
        <taxon>Philodinida</taxon>
        <taxon>Philodinidae</taxon>
        <taxon>Didymodactylos</taxon>
    </lineage>
</organism>
<dbReference type="GO" id="GO:0005524">
    <property type="term" value="F:ATP binding"/>
    <property type="evidence" value="ECO:0007669"/>
    <property type="project" value="UniProtKB-KW"/>
</dbReference>
<dbReference type="OrthoDB" id="9972657at2759"/>
<dbReference type="PANTHER" id="PTHR20873">
    <property type="entry name" value="L-SERYL-TRNA(SEC) KINASE"/>
    <property type="match status" value="1"/>
</dbReference>
<keyword evidence="1" id="KW-0547">Nucleotide-binding</keyword>
<evidence type="ECO:0000313" key="5">
    <source>
        <dbReference type="Proteomes" id="UP000663829"/>
    </source>
</evidence>
<dbReference type="GO" id="GO:0016301">
    <property type="term" value="F:kinase activity"/>
    <property type="evidence" value="ECO:0007669"/>
    <property type="project" value="TreeGrafter"/>
</dbReference>
<dbReference type="Proteomes" id="UP000681722">
    <property type="component" value="Unassembled WGS sequence"/>
</dbReference>
<evidence type="ECO:0000313" key="3">
    <source>
        <dbReference type="EMBL" id="CAF0878047.1"/>
    </source>
</evidence>
<dbReference type="EMBL" id="CAJNOQ010001222">
    <property type="protein sequence ID" value="CAF0878047.1"/>
    <property type="molecule type" value="Genomic_DNA"/>
</dbReference>
<evidence type="ECO:0000256" key="2">
    <source>
        <dbReference type="ARBA" id="ARBA00022840"/>
    </source>
</evidence>
<comment type="caution">
    <text evidence="3">The sequence shown here is derived from an EMBL/GenBank/DDBJ whole genome shotgun (WGS) entry which is preliminary data.</text>
</comment>
<dbReference type="Pfam" id="PF08433">
    <property type="entry name" value="KTI12"/>
    <property type="match status" value="1"/>
</dbReference>
<keyword evidence="5" id="KW-1185">Reference proteome</keyword>
<dbReference type="InterPro" id="IPR027417">
    <property type="entry name" value="P-loop_NTPase"/>
</dbReference>
<dbReference type="Gene3D" id="3.40.50.300">
    <property type="entry name" value="P-loop containing nucleotide triphosphate hydrolases"/>
    <property type="match status" value="1"/>
</dbReference>
<dbReference type="PANTHER" id="PTHR20873:SF0">
    <property type="entry name" value="L-SERYL-TRNA(SEC) KINASE"/>
    <property type="match status" value="1"/>
</dbReference>
<dbReference type="Proteomes" id="UP000663829">
    <property type="component" value="Unassembled WGS sequence"/>
</dbReference>
<dbReference type="GO" id="GO:0000049">
    <property type="term" value="F:tRNA binding"/>
    <property type="evidence" value="ECO:0007669"/>
    <property type="project" value="TreeGrafter"/>
</dbReference>
<dbReference type="InterPro" id="IPR013641">
    <property type="entry name" value="KTI12/PSTK"/>
</dbReference>
<dbReference type="SUPFAM" id="SSF52540">
    <property type="entry name" value="P-loop containing nucleoside triphosphate hydrolases"/>
    <property type="match status" value="1"/>
</dbReference>
<evidence type="ECO:0000313" key="4">
    <source>
        <dbReference type="EMBL" id="CAF3664674.1"/>
    </source>
</evidence>
<accession>A0A813XZ79</accession>
<gene>
    <name evidence="3" type="ORF">GPM918_LOCUS7459</name>
    <name evidence="4" type="ORF">SRO942_LOCUS7459</name>
</gene>
<proteinExistence type="predicted"/>
<keyword evidence="2" id="KW-0067">ATP-binding</keyword>
<evidence type="ECO:0000256" key="1">
    <source>
        <dbReference type="ARBA" id="ARBA00022741"/>
    </source>
</evidence>
<dbReference type="InterPro" id="IPR052648">
    <property type="entry name" value="Ser-tRNA(Sec)_kinase"/>
</dbReference>
<reference evidence="3" key="1">
    <citation type="submission" date="2021-02" db="EMBL/GenBank/DDBJ databases">
        <authorList>
            <person name="Nowell W R."/>
        </authorList>
    </citation>
    <scope>NUCLEOTIDE SEQUENCE</scope>
</reference>